<organism evidence="2 3">
    <name type="scientific">Pycnoporus cinnabarinus</name>
    <name type="common">Cinnabar-red polypore</name>
    <name type="synonym">Trametes cinnabarina</name>
    <dbReference type="NCBI Taxonomy" id="5643"/>
    <lineage>
        <taxon>Eukaryota</taxon>
        <taxon>Fungi</taxon>
        <taxon>Dikarya</taxon>
        <taxon>Basidiomycota</taxon>
        <taxon>Agaricomycotina</taxon>
        <taxon>Agaricomycetes</taxon>
        <taxon>Polyporales</taxon>
        <taxon>Polyporaceae</taxon>
        <taxon>Trametes</taxon>
    </lineage>
</organism>
<accession>A0A060SNX5</accession>
<comment type="caution">
    <text evidence="2">The sequence shown here is derived from an EMBL/GenBank/DDBJ whole genome shotgun (WGS) entry which is preliminary data.</text>
</comment>
<dbReference type="Proteomes" id="UP000029665">
    <property type="component" value="Unassembled WGS sequence"/>
</dbReference>
<proteinExistence type="predicted"/>
<feature type="region of interest" description="Disordered" evidence="1">
    <location>
        <begin position="358"/>
        <end position="423"/>
    </location>
</feature>
<protein>
    <submittedName>
        <fullName evidence="2">Uncharacterized protein</fullName>
    </submittedName>
</protein>
<feature type="region of interest" description="Disordered" evidence="1">
    <location>
        <begin position="1255"/>
        <end position="1358"/>
    </location>
</feature>
<feature type="compositionally biased region" description="Low complexity" evidence="1">
    <location>
        <begin position="409"/>
        <end position="423"/>
    </location>
</feature>
<dbReference type="HOGENOM" id="CLU_002498_0_1_1"/>
<feature type="region of interest" description="Disordered" evidence="1">
    <location>
        <begin position="947"/>
        <end position="1004"/>
    </location>
</feature>
<keyword evidence="3" id="KW-1185">Reference proteome</keyword>
<name>A0A060SNX5_PYCCI</name>
<evidence type="ECO:0000313" key="3">
    <source>
        <dbReference type="Proteomes" id="UP000029665"/>
    </source>
</evidence>
<dbReference type="STRING" id="5643.A0A060SNX5"/>
<dbReference type="OrthoDB" id="2752927at2759"/>
<dbReference type="Pfam" id="PF18759">
    <property type="entry name" value="Plavaka"/>
    <property type="match status" value="1"/>
</dbReference>
<feature type="region of interest" description="Disordered" evidence="1">
    <location>
        <begin position="161"/>
        <end position="190"/>
    </location>
</feature>
<feature type="compositionally biased region" description="Pro residues" evidence="1">
    <location>
        <begin position="380"/>
        <end position="389"/>
    </location>
</feature>
<feature type="compositionally biased region" description="Polar residues" evidence="1">
    <location>
        <begin position="956"/>
        <end position="966"/>
    </location>
</feature>
<dbReference type="EMBL" id="CCBP010000125">
    <property type="protein sequence ID" value="CDO74153.1"/>
    <property type="molecule type" value="Genomic_DNA"/>
</dbReference>
<dbReference type="OMA" id="THYHIAK"/>
<feature type="compositionally biased region" description="Acidic residues" evidence="1">
    <location>
        <begin position="982"/>
        <end position="994"/>
    </location>
</feature>
<gene>
    <name evidence="2" type="ORF">BN946_scf185043.g204</name>
</gene>
<evidence type="ECO:0000313" key="2">
    <source>
        <dbReference type="EMBL" id="CDO74153.1"/>
    </source>
</evidence>
<feature type="region of interest" description="Disordered" evidence="1">
    <location>
        <begin position="202"/>
        <end position="221"/>
    </location>
</feature>
<feature type="compositionally biased region" description="Polar residues" evidence="1">
    <location>
        <begin position="170"/>
        <end position="185"/>
    </location>
</feature>
<sequence>MISCPSAGCSFTSNTRRGLAVHRKKCAYRLASIATAIKKRHAAEDSDLEDSEVWLHGRKRARIEEEIVENHQIPAAPSPPRSRSGRHIRVPKYLKDFIPLIQDELPAHLVDAFPDPAPRLSPSPQPYRSPTVEDCPEEEDLFETSPCLFGTFRRYTVAPQRDPEAHKSLESVSDTPLLSKTSSEQAPRLAVPSSISWLGRHAEHHADGDDEGSDGPVKTSLGPFDNVSQLRLFDWHYNASLTKSKEDFDDLLDVLTSDGFSVDDLHGFSAHNGQEKLDGYVHPSGVFCSEDGWLTSPLEIPLPKSRHRHDSKEAAPRFKVEGLQYRRLTDLIRAAAGDTCFATDYHWIPHMYFWQPMPSTPPSANQESTPADTPRSTPSFSPPSAPSPQPADAADGAPCPSPRNDDGDASSSCDTSSSDASLSSNLGVNEGLLRIITDVYNSDAALREFEAIRNRPRNPEDGPEVEYVMAPLLFWSDATHLTSFGSASLWPIYMYFGSLSKYTRGMPTEFAAHHVAYIPSLPDELQDYYMHVYGTAISADMLTFCKRELMQRVWLLLLDDEFLDAYENGILVQCGDGVTRRIFPRILSYSADYPEKILLAALKPLSKHPCPRCLVPKDELCLAGTPDDMHNRSNNQRTDTPALSRDIKCTRKYLFQGASLGSKRVQALLGSQSLNPIESAFSVRLNRFRLNHYQLFAPDLMHEFELGVWKSTFAHLLRLLAAQGGNAVQEFNRRMRNMPTFGRDTIRKFWHDVASRKQLAARDYEDFLICIIPAFEGLLPLADDQTVIDLLFELANWHALAKLRLHTTVTIKIFRAATEHMCRVMRSFARTTCKCYDTRELPKEAQARIRREKGPGDTTAAQNSGPKTVRFNVLNTYKYHSLPDYPDYIEQGGTTDNYNSQVAELEHRHAKRYYRRTNRIGYALQIAKHQRRAALLRALRELDDYVPRRERRRQRANNSHLASQPSHGAGVRKAPQGKPQNSDEDEDEDEDEEPLLPTPPVERYAISQTRRVPLRLSSWLTHYKQDSAIKNFIPLLRAHVFGRLMDRHDHDDFTPEELDRVHIESDRIYRHKVLRVNYTTYDMRRAQDVINPRTHPDFMVHADSDSGSADTSYWYGRVIDIFHAYVRYDGPGATSATRQWQRLDFLWVRWYENDPTYPSGFQERRLPRMQFIDANDRDSLPFGFLDPRDVIRAAYLMPAVAHGTTYDLLGPSRLARRGQDTEEDYRYYYVGIFADRDMYMRHLGGGVGHRGAGVSLAQSREHAHRRERTTTPDSLSDAEDSESEGQSDGDAAELGLVDEDAEGQGESDMEEWERASQAADDDWHFDVGLGGLVDDELGDELADGEPQPDGYYDDDGVLADPYGMEGFAPL</sequence>
<reference evidence="2" key="1">
    <citation type="submission" date="2014-01" db="EMBL/GenBank/DDBJ databases">
        <title>The genome of the white-rot fungus Pycnoporus cinnabarinus: a basidiomycete model with a versatile arsenal for lignocellulosic biomass breakdown.</title>
        <authorList>
            <person name="Levasseur A."/>
            <person name="Lomascolo A."/>
            <person name="Ruiz-Duenas F.J."/>
            <person name="Uzan E."/>
            <person name="Piumi F."/>
            <person name="Kues U."/>
            <person name="Ram A.F.J."/>
            <person name="Murat C."/>
            <person name="Haon M."/>
            <person name="Benoit I."/>
            <person name="Arfi Y."/>
            <person name="Chevret D."/>
            <person name="Drula E."/>
            <person name="Kwon M.J."/>
            <person name="Gouret P."/>
            <person name="Lesage-Meessen L."/>
            <person name="Lombard V."/>
            <person name="Mariette J."/>
            <person name="Noirot C."/>
            <person name="Park J."/>
            <person name="Patyshakuliyeva A."/>
            <person name="Wieneger R.A.B."/>
            <person name="Wosten H.A.B."/>
            <person name="Martin F."/>
            <person name="Coutinho P.M."/>
            <person name="de Vries R."/>
            <person name="Martinez A.T."/>
            <person name="Klopp C."/>
            <person name="Pontarotti P."/>
            <person name="Henrissat B."/>
            <person name="Record E."/>
        </authorList>
    </citation>
    <scope>NUCLEOTIDE SEQUENCE [LARGE SCALE GENOMIC DNA]</scope>
    <source>
        <strain evidence="2">BRFM137</strain>
    </source>
</reference>
<feature type="compositionally biased region" description="Acidic residues" evidence="1">
    <location>
        <begin position="1333"/>
        <end position="1343"/>
    </location>
</feature>
<evidence type="ECO:0000256" key="1">
    <source>
        <dbReference type="SAM" id="MobiDB-lite"/>
    </source>
</evidence>
<feature type="compositionally biased region" description="Acidic residues" evidence="1">
    <location>
        <begin position="1276"/>
        <end position="1311"/>
    </location>
</feature>
<feature type="compositionally biased region" description="Polar residues" evidence="1">
    <location>
        <begin position="362"/>
        <end position="371"/>
    </location>
</feature>
<dbReference type="InterPro" id="IPR041078">
    <property type="entry name" value="Plavaka"/>
</dbReference>